<feature type="domain" description="DUF5716" evidence="1">
    <location>
        <begin position="111"/>
        <end position="419"/>
    </location>
</feature>
<proteinExistence type="predicted"/>
<dbReference type="Pfam" id="PF18980">
    <property type="entry name" value="DUF5716_C"/>
    <property type="match status" value="1"/>
</dbReference>
<comment type="caution">
    <text evidence="3">The sequence shown here is derived from an EMBL/GenBank/DDBJ whole genome shotgun (WGS) entry which is preliminary data.</text>
</comment>
<gene>
    <name evidence="3" type="ORF">EDD74_11977</name>
    <name evidence="2" type="ORF">FAEUMB_30410</name>
</gene>
<dbReference type="EMBL" id="BHEO01000008">
    <property type="protein sequence ID" value="GBU06500.1"/>
    <property type="molecule type" value="Genomic_DNA"/>
</dbReference>
<reference evidence="2 5" key="1">
    <citation type="journal article" date="2018" name="Int. J. Syst. Evol. Microbiol.">
        <title>Draft Genome Sequence of Faecalimonas umbilicata JCM 30896T, an Acetate-Producing Bacterium Isolated from Human Feces.</title>
        <authorList>
            <person name="Sakamoto M."/>
            <person name="Ikeyama N."/>
            <person name="Yuki M."/>
            <person name="Ohkuma M."/>
        </authorList>
    </citation>
    <scope>NUCLEOTIDE SEQUENCE [LARGE SCALE GENOMIC DNA]</scope>
    <source>
        <strain evidence="2 5">EGH7</strain>
    </source>
</reference>
<evidence type="ECO:0000259" key="1">
    <source>
        <dbReference type="Pfam" id="PF18980"/>
    </source>
</evidence>
<dbReference type="EMBL" id="SLZV01000019">
    <property type="protein sequence ID" value="TCS66179.1"/>
    <property type="molecule type" value="Genomic_DNA"/>
</dbReference>
<evidence type="ECO:0000313" key="3">
    <source>
        <dbReference type="EMBL" id="TCS66179.1"/>
    </source>
</evidence>
<protein>
    <recommendedName>
        <fullName evidence="1">DUF5716 domain-containing protein</fullName>
    </recommendedName>
</protein>
<accession>A0A4R3JIX9</accession>
<dbReference type="InterPro" id="IPR043770">
    <property type="entry name" value="DUF5716_C"/>
</dbReference>
<reference evidence="3 4" key="2">
    <citation type="submission" date="2019-03" db="EMBL/GenBank/DDBJ databases">
        <title>Genomic Encyclopedia of Type Strains, Phase IV (KMG-IV): sequencing the most valuable type-strain genomes for metagenomic binning, comparative biology and taxonomic classification.</title>
        <authorList>
            <person name="Goeker M."/>
        </authorList>
    </citation>
    <scope>NUCLEOTIDE SEQUENCE [LARGE SCALE GENOMIC DNA]</scope>
    <source>
        <strain evidence="3 4">DSM 103426</strain>
    </source>
</reference>
<dbReference type="Proteomes" id="UP000702954">
    <property type="component" value="Unassembled WGS sequence"/>
</dbReference>
<evidence type="ECO:0000313" key="4">
    <source>
        <dbReference type="Proteomes" id="UP000294613"/>
    </source>
</evidence>
<sequence>MGQGSIIGYDLSEEGCQISYYNEAQHEPETVKNESGEYQIPLVIGCKNDAWYIGEEARSHAKHKDGAMATDLLAKSMHGAKIHLGRRTYDAVWLLAKFIRLTLQQFDKIESIVFCVPEMSPDIARMLRGIGQRMGIERKKIHVQDYKESYCYFMFYQPKELWQYESALFYCDKRQIKAYMLSQIAAGAKLKKQTFVTVDEVASAQMEELKAVYPVLNVEQAKMADFRFQKFIESVFEKKIVSSVFLMGEGFENNWYPNSLKVLCNGRRAFLGNNLYSKGACYTAYQRGQEELMKEQEGPVYLDESKLKEQISIQLRQHGKEEWYPLVPWGRHWYEGDGQWEVLLEDTDDIEIKVESLLTGTSRIERVQVNELPKRAKYTIRLQVEVLFVEENVCKILFKDVGFGEFFPATDFVREHTIYLGGRNEQFDTM</sequence>
<dbReference type="Gene3D" id="3.30.420.40">
    <property type="match status" value="1"/>
</dbReference>
<name>A0A4R3JIX9_9FIRM</name>
<organism evidence="3 4">
    <name type="scientific">Faecalimonas umbilicata</name>
    <dbReference type="NCBI Taxonomy" id="1912855"/>
    <lineage>
        <taxon>Bacteria</taxon>
        <taxon>Bacillati</taxon>
        <taxon>Bacillota</taxon>
        <taxon>Clostridia</taxon>
        <taxon>Lachnospirales</taxon>
        <taxon>Lachnospiraceae</taxon>
        <taxon>Faecalimonas</taxon>
    </lineage>
</organism>
<dbReference type="Proteomes" id="UP000294613">
    <property type="component" value="Unassembled WGS sequence"/>
</dbReference>
<keyword evidence="5" id="KW-1185">Reference proteome</keyword>
<evidence type="ECO:0000313" key="5">
    <source>
        <dbReference type="Proteomes" id="UP000702954"/>
    </source>
</evidence>
<dbReference type="AlphaFoldDB" id="A0A4R3JIX9"/>
<evidence type="ECO:0000313" key="2">
    <source>
        <dbReference type="EMBL" id="GBU06500.1"/>
    </source>
</evidence>
<dbReference type="RefSeq" id="WP_016440694.1">
    <property type="nucleotide sequence ID" value="NZ_BHEO01000008.1"/>
</dbReference>